<keyword evidence="3" id="KW-0812">Transmembrane</keyword>
<organism evidence="5 6">
    <name type="scientific">Candidatus Undinarchaeum marinum</name>
    <dbReference type="NCBI Taxonomy" id="2756141"/>
    <lineage>
        <taxon>Archaea</taxon>
        <taxon>Candidatus Undinarchaeota</taxon>
        <taxon>Candidatus Undinarchaeia</taxon>
        <taxon>Candidatus Undinarchaeales</taxon>
        <taxon>Candidatus Undinarchaeaceae</taxon>
        <taxon>Candidatus Undinarchaeum</taxon>
    </lineage>
</organism>
<dbReference type="Gene3D" id="2.60.40.2030">
    <property type="match status" value="1"/>
</dbReference>
<keyword evidence="1" id="KW-0732">Signal</keyword>
<comment type="caution">
    <text evidence="5">The sequence shown here is derived from an EMBL/GenBank/DDBJ whole genome shotgun (WGS) entry which is preliminary data.</text>
</comment>
<evidence type="ECO:0000256" key="2">
    <source>
        <dbReference type="ARBA" id="ARBA00023157"/>
    </source>
</evidence>
<reference evidence="5 6" key="1">
    <citation type="journal article" name="Nat. Commun.">
        <title>Undinarchaeota illuminate DPANN phylogeny and the impact of gene transfer on archaeal evolution.</title>
        <authorList>
            <person name="Dombrowski N."/>
            <person name="Williams T.A."/>
            <person name="Sun J."/>
            <person name="Woodcroft B.J."/>
            <person name="Lee J.H."/>
            <person name="Minh B.Q."/>
            <person name="Rinke C."/>
            <person name="Spang A."/>
        </authorList>
    </citation>
    <scope>NUCLEOTIDE SEQUENCE [LARGE SCALE GENOMIC DNA]</scope>
    <source>
        <strain evidence="5">MAG_bin17</strain>
    </source>
</reference>
<dbReference type="EMBL" id="DVAD01000015">
    <property type="protein sequence ID" value="HIJ99795.1"/>
    <property type="molecule type" value="Genomic_DNA"/>
</dbReference>
<keyword evidence="3" id="KW-1133">Transmembrane helix</keyword>
<dbReference type="SUPFAM" id="SSF141072">
    <property type="entry name" value="CalX-like"/>
    <property type="match status" value="1"/>
</dbReference>
<feature type="domain" description="LamG-like jellyroll fold" evidence="4">
    <location>
        <begin position="986"/>
        <end position="1130"/>
    </location>
</feature>
<dbReference type="InterPro" id="IPR038081">
    <property type="entry name" value="CalX-like_sf"/>
</dbReference>
<dbReference type="PANTHER" id="PTHR42535">
    <property type="entry name" value="OOKINETE PROTEIN, PUTATIVE-RELATED"/>
    <property type="match status" value="1"/>
</dbReference>
<dbReference type="InterPro" id="IPR006558">
    <property type="entry name" value="LamG-like"/>
</dbReference>
<dbReference type="Gene3D" id="2.60.120.200">
    <property type="match status" value="2"/>
</dbReference>
<evidence type="ECO:0000313" key="6">
    <source>
        <dbReference type="Proteomes" id="UP000604391"/>
    </source>
</evidence>
<dbReference type="InterPro" id="IPR013320">
    <property type="entry name" value="ConA-like_dom_sf"/>
</dbReference>
<evidence type="ECO:0000313" key="5">
    <source>
        <dbReference type="EMBL" id="HIJ99795.1"/>
    </source>
</evidence>
<keyword evidence="6" id="KW-1185">Reference proteome</keyword>
<dbReference type="SMART" id="SM00560">
    <property type="entry name" value="LamGL"/>
    <property type="match status" value="1"/>
</dbReference>
<name>A0A832XHR9_9ARCH</name>
<protein>
    <recommendedName>
        <fullName evidence="4">LamG-like jellyroll fold domain-containing protein</fullName>
    </recommendedName>
</protein>
<sequence>MVYKRYIKKGGKKVGPYYYDSVRDSEGKVRTIYIGRDPTEYLREKAISKNNTKVSSSNSSPPIRKIPLRPLGGYRKTKFDSKSIGLSLVLLALITVVLSSPLSDSPTGLVAGGQKVSTSWENVEFLQITAGQRELAYHIIFGSNKPRLCKDGIFILSGNGEEVDFTLTNKLILGGECQEVLVHFTAGPEADIAAVLGLFEIDEINLASEYSIFYGLVISGGVGSSPAAGSEVADEQELQNIQLKSSQIVAGEDIVWTKKLKVQNTEKRSRTLEVSIDIPDNAKSVTFTSYAAPNEFSVSDTVDGQVVDYEYQLESLESEIFELEYVTDGPIVKESNLSEADGRLTKTVNISSDYHYENVLTYATVPDLEPEQVHLFWIIDGVKTDVTERADFNLSFYDENNDSLIDKMSWVVPHLSTQEFIIVFDITVINPWHTGATGEDWIVYFNTTGEGTLNISKDSLADSVLSFNWIKCGIATLTPLIDGPSVIVYNYSCDYTGSISHTISEMPAEIFSQRFDFGNDLYNDVDFAYDPCTDEPNHPVNCDTSAYGGGPGVTCDMLNPGLPAVFQDGTNCFSTGAPGSGLECTNMGPPLSVLCAVYTGGGAKDPVATITASDETATEAGLTTGAFTISLDSAASSNLAISFTVSGNATSGTDYTSIGTSATVPNGGSSIVVTVTPLYDSIIDEAEIVTVTLASGTGYTVGGVAARVTITNNDHKFIIGKESTTSAYTVNGSTNITLSNSSNYSTDQIINFTHSTHGVRLALKVRFSTSLIDLTSLVIDASHLKTAINFTSVSGPDSANHTIYFPTTGAGGYICPDANATSQVSSGCSKVVTFSHPEALSGRAKGGFQFYIEGSSYKIMNLSGSGGGGWEQPGHTTPLLNLTDNPNNTSSANLTAWNQSTNQNNSVAVYNNYDWIVNNTSIAVVNMAFDVNNSTGVNNYGNGSSGVVSGPTHMSNASCKRGGCYKFDGVNDFINISDSNSLDITQKISISFWLNITALPTAYSTIVLGKANTSTHWGGPYWFELYGNNNPSGKTLSFWIANASDQGSTVNYANAANLAYQHIVGTYDGQTMRLFVNGTQVNSKAISATLKTNAHPFYIGKGYGGTGYGGNYSDVVVDELTIYDRTLTAQQISVIYNSGTPKYNVTVAEELKRGEIWKVNVTPIDKYRSGPTKTSATVTIMNSVPTQISPILNATDDPLNRTDANLTAYNQSTNDVDNDTVINVFNWVVNESSITVLNMPFEIGNGTLNVAVQDWSGSERDGSIMGGALTWNTGGPSNNFYNFGGTNQYVSIPYSADFSFAGASPFTLNLWLRTSTTSKQGIFQVLDEAMELGGGCGAGPPGAMYFLYQKAGPPPVVEFIICDDGATDTITGIRDVADGNWHMITVTKTATVLNLYFDSAPDSLGIPHTQIAIPGKRAVDPNSNQTIGRVKDTQTLAGTFYYDGDIDDVIVYNRALSVQQIGLIYNAGTAKYDAQNPAETNEGDVWYVNVTPIDLISNGTTNRSNNVSTGAVVTLTLSNCDVSFGNMIPGQADNTTDGSPTPCVVNNTGNVDVNLSVEKNASLFSTGDGSGSGSTVNFGVMIANTSVSTACCIGTGSGGRCVGGNFSVINTSINEIVRNLSYIDGSDACELEYSVKIPSEEPPGLKNATVFVTAAKSG</sequence>
<dbReference type="Proteomes" id="UP000604391">
    <property type="component" value="Unassembled WGS sequence"/>
</dbReference>
<evidence type="ECO:0000259" key="4">
    <source>
        <dbReference type="SMART" id="SM00560"/>
    </source>
</evidence>
<gene>
    <name evidence="5" type="ORF">H1011_03155</name>
</gene>
<evidence type="ECO:0000256" key="3">
    <source>
        <dbReference type="SAM" id="Phobius"/>
    </source>
</evidence>
<keyword evidence="3" id="KW-0472">Membrane</keyword>
<keyword evidence="2" id="KW-1015">Disulfide bond</keyword>
<feature type="transmembrane region" description="Helical" evidence="3">
    <location>
        <begin position="84"/>
        <end position="102"/>
    </location>
</feature>
<accession>A0A832XHR9</accession>
<dbReference type="PANTHER" id="PTHR42535:SF2">
    <property type="entry name" value="CHROMOSOME UNDETERMINED SCAFFOLD_146, WHOLE GENOME SHOTGUN SEQUENCE"/>
    <property type="match status" value="1"/>
</dbReference>
<dbReference type="Pfam" id="PF13385">
    <property type="entry name" value="Laminin_G_3"/>
    <property type="match status" value="2"/>
</dbReference>
<evidence type="ECO:0000256" key="1">
    <source>
        <dbReference type="ARBA" id="ARBA00022729"/>
    </source>
</evidence>
<proteinExistence type="predicted"/>
<dbReference type="SUPFAM" id="SSF49899">
    <property type="entry name" value="Concanavalin A-like lectins/glucanases"/>
    <property type="match status" value="2"/>
</dbReference>